<protein>
    <submittedName>
        <fullName evidence="1">Uncharacterized protein</fullName>
    </submittedName>
</protein>
<name>A0AAQ1HMM5_9PSED</name>
<comment type="caution">
    <text evidence="1">The sequence shown here is derived from an EMBL/GenBank/DDBJ whole genome shotgun (WGS) entry which is preliminary data.</text>
</comment>
<keyword evidence="2" id="KW-1185">Reference proteome</keyword>
<reference evidence="1 2" key="1">
    <citation type="submission" date="2016-10" db="EMBL/GenBank/DDBJ databases">
        <authorList>
            <person name="Varghese N."/>
            <person name="Submissions S."/>
        </authorList>
    </citation>
    <scope>NUCLEOTIDE SEQUENCE [LARGE SCALE GENOMIC DNA]</scope>
    <source>
        <strain evidence="1 2">LMG 18378</strain>
    </source>
</reference>
<organism evidence="1 2">
    <name type="scientific">Pseudomonas citronellolis</name>
    <dbReference type="NCBI Taxonomy" id="53408"/>
    <lineage>
        <taxon>Bacteria</taxon>
        <taxon>Pseudomonadati</taxon>
        <taxon>Pseudomonadota</taxon>
        <taxon>Gammaproteobacteria</taxon>
        <taxon>Pseudomonadales</taxon>
        <taxon>Pseudomonadaceae</taxon>
        <taxon>Pseudomonas</taxon>
    </lineage>
</organism>
<proteinExistence type="predicted"/>
<accession>A0AAQ1HMM5</accession>
<dbReference type="EMBL" id="FOLS01000011">
    <property type="protein sequence ID" value="SFC84341.1"/>
    <property type="molecule type" value="Genomic_DNA"/>
</dbReference>
<gene>
    <name evidence="1" type="ORF">SAMN05216577_11191</name>
</gene>
<dbReference type="RefSeq" id="WP_074980429.1">
    <property type="nucleotide sequence ID" value="NZ_FOLS01000011.1"/>
</dbReference>
<dbReference type="AlphaFoldDB" id="A0AAQ1HMM5"/>
<dbReference type="Proteomes" id="UP000183385">
    <property type="component" value="Unassembled WGS sequence"/>
</dbReference>
<sequence length="138" mass="15666">MDIWEDICQIIGRSWSVTPEHRRQALARCSGPGVPGITVLGALSRRADEVLAAAPSADIERRIDELDQQMRLGYQQERVALGYREGRVIGNRVGRPRKVAAARRSVVDRCRREIDAMRIERARLADELKRRAHAQDRA</sequence>
<evidence type="ECO:0000313" key="1">
    <source>
        <dbReference type="EMBL" id="SFC84341.1"/>
    </source>
</evidence>
<evidence type="ECO:0000313" key="2">
    <source>
        <dbReference type="Proteomes" id="UP000183385"/>
    </source>
</evidence>